<reference evidence="3 4" key="1">
    <citation type="journal article" date="2016" name="Nat. Commun.">
        <title>Thousands of microbial genomes shed light on interconnected biogeochemical processes in an aquifer system.</title>
        <authorList>
            <person name="Anantharaman K."/>
            <person name="Brown C.T."/>
            <person name="Hug L.A."/>
            <person name="Sharon I."/>
            <person name="Castelle C.J."/>
            <person name="Probst A.J."/>
            <person name="Thomas B.C."/>
            <person name="Singh A."/>
            <person name="Wilkins M.J."/>
            <person name="Karaoz U."/>
            <person name="Brodie E.L."/>
            <person name="Williams K.H."/>
            <person name="Hubbard S.S."/>
            <person name="Banfield J.F."/>
        </authorList>
    </citation>
    <scope>NUCLEOTIDE SEQUENCE [LARGE SCALE GENOMIC DNA]</scope>
</reference>
<dbReference type="Gene3D" id="1.25.40.10">
    <property type="entry name" value="Tetratricopeptide repeat domain"/>
    <property type="match status" value="1"/>
</dbReference>
<dbReference type="STRING" id="1817772.A2527_13430"/>
<name>A0A1F6G553_9PROT</name>
<evidence type="ECO:0000259" key="2">
    <source>
        <dbReference type="PROSITE" id="PS51272"/>
    </source>
</evidence>
<dbReference type="AlphaFoldDB" id="A0A1F6G553"/>
<dbReference type="SUPFAM" id="SSF48452">
    <property type="entry name" value="TPR-like"/>
    <property type="match status" value="1"/>
</dbReference>
<keyword evidence="1" id="KW-0732">Signal</keyword>
<sequence>MLTISTKSKLFGVTAIALFWLTGCGGNTAAPRAQKGAMDTSDYHQGQGDKFLLDRDFQSAKKAYGLALELDANHSPSQSGKAVALAYLAQGDSVSPETQEMVYKEGSELLEQALDNAKSPEIKARAHSYAVRFFVVMERPKDWYDQAKDHFEDAVKANPENPEPYFFMASAESAKLNYEQATEYYKKVLSIGREYDVEADQELKRIQKVQRALPGSRFGKEIANNLEISRADMAALLLAELRLDKLYLAQARAESPSFMPPDSQRGMKLSSTQRMPEATDLTNHPMKDSVELVVSMGVKGLEPDAGHKFYPSAALTRGEFALVIQDLLVKITKDGSIETKFVGQESPFADVPAEHWSYNAVRTVVSRGLMQPETSGKFDRMGKVSGADALLAIRNLKTMLKDF</sequence>
<dbReference type="EMBL" id="MFNE01000052">
    <property type="protein sequence ID" value="OGG93247.1"/>
    <property type="molecule type" value="Genomic_DNA"/>
</dbReference>
<dbReference type="PROSITE" id="PS51257">
    <property type="entry name" value="PROKAR_LIPOPROTEIN"/>
    <property type="match status" value="1"/>
</dbReference>
<evidence type="ECO:0000313" key="4">
    <source>
        <dbReference type="Proteomes" id="UP000178449"/>
    </source>
</evidence>
<dbReference type="SMART" id="SM00028">
    <property type="entry name" value="TPR"/>
    <property type="match status" value="2"/>
</dbReference>
<feature type="domain" description="SLH" evidence="2">
    <location>
        <begin position="273"/>
        <end position="338"/>
    </location>
</feature>
<dbReference type="Proteomes" id="UP000178449">
    <property type="component" value="Unassembled WGS sequence"/>
</dbReference>
<gene>
    <name evidence="3" type="ORF">A2527_13430</name>
</gene>
<dbReference type="Pfam" id="PF00395">
    <property type="entry name" value="SLH"/>
    <property type="match status" value="1"/>
</dbReference>
<feature type="chain" id="PRO_5009524504" description="SLH domain-containing protein" evidence="1">
    <location>
        <begin position="30"/>
        <end position="403"/>
    </location>
</feature>
<organism evidence="3 4">
    <name type="scientific">Candidatus Lambdaproteobacteria bacterium RIFOXYD2_FULL_50_16</name>
    <dbReference type="NCBI Taxonomy" id="1817772"/>
    <lineage>
        <taxon>Bacteria</taxon>
        <taxon>Pseudomonadati</taxon>
        <taxon>Pseudomonadota</taxon>
        <taxon>Candidatus Lambdaproteobacteria</taxon>
    </lineage>
</organism>
<dbReference type="InterPro" id="IPR001119">
    <property type="entry name" value="SLH_dom"/>
</dbReference>
<evidence type="ECO:0000256" key="1">
    <source>
        <dbReference type="SAM" id="SignalP"/>
    </source>
</evidence>
<proteinExistence type="predicted"/>
<comment type="caution">
    <text evidence="3">The sequence shown here is derived from an EMBL/GenBank/DDBJ whole genome shotgun (WGS) entry which is preliminary data.</text>
</comment>
<evidence type="ECO:0000313" key="3">
    <source>
        <dbReference type="EMBL" id="OGG93247.1"/>
    </source>
</evidence>
<dbReference type="InterPro" id="IPR011990">
    <property type="entry name" value="TPR-like_helical_dom_sf"/>
</dbReference>
<dbReference type="PROSITE" id="PS51272">
    <property type="entry name" value="SLH"/>
    <property type="match status" value="1"/>
</dbReference>
<protein>
    <recommendedName>
        <fullName evidence="2">SLH domain-containing protein</fullName>
    </recommendedName>
</protein>
<dbReference type="InterPro" id="IPR019734">
    <property type="entry name" value="TPR_rpt"/>
</dbReference>
<accession>A0A1F6G553</accession>
<feature type="signal peptide" evidence="1">
    <location>
        <begin position="1"/>
        <end position="29"/>
    </location>
</feature>